<evidence type="ECO:0000313" key="8">
    <source>
        <dbReference type="Proteomes" id="UP000515121"/>
    </source>
</evidence>
<keyword evidence="3" id="KW-0934">Plastid</keyword>
<evidence type="ECO:0000256" key="7">
    <source>
        <dbReference type="ARBA" id="ARBA00035649"/>
    </source>
</evidence>
<dbReference type="Pfam" id="PF05757">
    <property type="entry name" value="PsbQ"/>
    <property type="match status" value="1"/>
</dbReference>
<dbReference type="Proteomes" id="UP000515121">
    <property type="component" value="Unplaced"/>
</dbReference>
<dbReference type="AlphaFoldDB" id="A0A6P6AXS2"/>
<dbReference type="OrthoDB" id="667835at2759"/>
<dbReference type="GO" id="GO:0009654">
    <property type="term" value="C:photosystem II oxygen evolving complex"/>
    <property type="evidence" value="ECO:0007669"/>
    <property type="project" value="InterPro"/>
</dbReference>
<dbReference type="GO" id="GO:0005509">
    <property type="term" value="F:calcium ion binding"/>
    <property type="evidence" value="ECO:0007669"/>
    <property type="project" value="InterPro"/>
</dbReference>
<comment type="subcellular location">
    <subcellularLocation>
        <location evidence="1">Plastid</location>
        <location evidence="1">Chloroplast thylakoid membrane</location>
        <topology evidence="1">Peripheral membrane protein</topology>
        <orientation evidence="1">Lumenal side</orientation>
    </subcellularLocation>
</comment>
<dbReference type="GO" id="GO:0019898">
    <property type="term" value="C:extrinsic component of membrane"/>
    <property type="evidence" value="ECO:0007669"/>
    <property type="project" value="InterPro"/>
</dbReference>
<evidence type="ECO:0000256" key="4">
    <source>
        <dbReference type="ARBA" id="ARBA00022946"/>
    </source>
</evidence>
<proteinExistence type="inferred from homology"/>
<keyword evidence="8" id="KW-1185">Reference proteome</keyword>
<dbReference type="PANTHER" id="PTHR33399">
    <property type="entry name" value="OXYGEN-EVOLVING ENHANCER PROTEIN 3-1, CHLOROPLASTIC"/>
    <property type="match status" value="1"/>
</dbReference>
<dbReference type="KEGG" id="dzi:111313178"/>
<dbReference type="InterPro" id="IPR023222">
    <property type="entry name" value="PsbQ-like_dom_sf"/>
</dbReference>
<dbReference type="SUPFAM" id="SSF101112">
    <property type="entry name" value="Oxygen-evolving enhancer protein 3"/>
    <property type="match status" value="1"/>
</dbReference>
<protein>
    <submittedName>
        <fullName evidence="9">Uncharacterized protein LOC111313178</fullName>
    </submittedName>
</protein>
<evidence type="ECO:0000256" key="1">
    <source>
        <dbReference type="ARBA" id="ARBA00004622"/>
    </source>
</evidence>
<evidence type="ECO:0000313" key="9">
    <source>
        <dbReference type="RefSeq" id="XP_022769591.1"/>
    </source>
</evidence>
<comment type="similarity">
    <text evidence="7">Belongs to the PsbQ family.</text>
</comment>
<dbReference type="RefSeq" id="XP_022769591.1">
    <property type="nucleotide sequence ID" value="XM_022913856.1"/>
</dbReference>
<dbReference type="InterPro" id="IPR008797">
    <property type="entry name" value="PSII_PsbQ"/>
</dbReference>
<keyword evidence="6" id="KW-0472">Membrane</keyword>
<sequence>MALRPILVSKYNPPYASQTLITTCHGKPRIQYFKEMPLKKLVHSNINRRVGVIATMAYLLLIKEKNMIACGVDLTMVAPEQIVEEAENGVQNHAKALLQVKDLTESKSWGEAQRELRKSSSLLKQDIYTIIQGKPRSEKAST</sequence>
<dbReference type="GO" id="GO:0009535">
    <property type="term" value="C:chloroplast thylakoid membrane"/>
    <property type="evidence" value="ECO:0007669"/>
    <property type="project" value="UniProtKB-SubCell"/>
</dbReference>
<name>A0A6P6AXS2_DURZI</name>
<keyword evidence="4" id="KW-0809">Transit peptide</keyword>
<evidence type="ECO:0000256" key="6">
    <source>
        <dbReference type="ARBA" id="ARBA00023136"/>
    </source>
</evidence>
<dbReference type="GeneID" id="111313178"/>
<organism evidence="8 9">
    <name type="scientific">Durio zibethinus</name>
    <name type="common">Durian</name>
    <dbReference type="NCBI Taxonomy" id="66656"/>
    <lineage>
        <taxon>Eukaryota</taxon>
        <taxon>Viridiplantae</taxon>
        <taxon>Streptophyta</taxon>
        <taxon>Embryophyta</taxon>
        <taxon>Tracheophyta</taxon>
        <taxon>Spermatophyta</taxon>
        <taxon>Magnoliopsida</taxon>
        <taxon>eudicotyledons</taxon>
        <taxon>Gunneridae</taxon>
        <taxon>Pentapetalae</taxon>
        <taxon>rosids</taxon>
        <taxon>malvids</taxon>
        <taxon>Malvales</taxon>
        <taxon>Malvaceae</taxon>
        <taxon>Helicteroideae</taxon>
        <taxon>Durio</taxon>
    </lineage>
</organism>
<evidence type="ECO:0000256" key="3">
    <source>
        <dbReference type="ARBA" id="ARBA00022640"/>
    </source>
</evidence>
<keyword evidence="5" id="KW-0793">Thylakoid</keyword>
<gene>
    <name evidence="9" type="primary">LOC111313178</name>
</gene>
<dbReference type="Gene3D" id="1.20.120.290">
    <property type="entry name" value="Oxygen-evolving enhancer protein 3 (PsbQ), four-helix up-down bundle"/>
    <property type="match status" value="1"/>
</dbReference>
<dbReference type="PANTHER" id="PTHR33399:SF6">
    <property type="entry name" value="PSBQ-LIKE PROTEIN 3, CHLOROPLASTIC"/>
    <property type="match status" value="1"/>
</dbReference>
<accession>A0A6P6AXS2</accession>
<reference evidence="9" key="1">
    <citation type="submission" date="2025-08" db="UniProtKB">
        <authorList>
            <consortium name="RefSeq"/>
        </authorList>
    </citation>
    <scope>IDENTIFICATION</scope>
    <source>
        <tissue evidence="9">Fruit stalk</tissue>
    </source>
</reference>
<dbReference type="GO" id="GO:0009767">
    <property type="term" value="P:photosynthetic electron transport chain"/>
    <property type="evidence" value="ECO:0007669"/>
    <property type="project" value="TreeGrafter"/>
</dbReference>
<evidence type="ECO:0000256" key="2">
    <source>
        <dbReference type="ARBA" id="ARBA00022528"/>
    </source>
</evidence>
<keyword evidence="2" id="KW-0150">Chloroplast</keyword>
<dbReference type="InterPro" id="IPR054099">
    <property type="entry name" value="PSII_PsbQ_pln"/>
</dbReference>
<evidence type="ECO:0000256" key="5">
    <source>
        <dbReference type="ARBA" id="ARBA00023078"/>
    </source>
</evidence>